<evidence type="ECO:0000313" key="2">
    <source>
        <dbReference type="Proteomes" id="UP000244441"/>
    </source>
</evidence>
<dbReference type="EMBL" id="CP026604">
    <property type="protein sequence ID" value="AWB66555.1"/>
    <property type="molecule type" value="Genomic_DNA"/>
</dbReference>
<reference evidence="1 2" key="1">
    <citation type="submission" date="2018-01" db="EMBL/GenBank/DDBJ databases">
        <title>Genome sequence of a Cantenovulum-like bacteria.</title>
        <authorList>
            <person name="Tan W.R."/>
            <person name="Lau N.-S."/>
            <person name="Go F."/>
            <person name="Amirul A.-A.A."/>
        </authorList>
    </citation>
    <scope>NUCLEOTIDE SEQUENCE [LARGE SCALE GENOMIC DNA]</scope>
    <source>
        <strain evidence="1 2">CCB-QB4</strain>
    </source>
</reference>
<organism evidence="1 2">
    <name type="scientific">Saccharobesus litoralis</name>
    <dbReference type="NCBI Taxonomy" id="2172099"/>
    <lineage>
        <taxon>Bacteria</taxon>
        <taxon>Pseudomonadati</taxon>
        <taxon>Pseudomonadota</taxon>
        <taxon>Gammaproteobacteria</taxon>
        <taxon>Alteromonadales</taxon>
        <taxon>Alteromonadaceae</taxon>
        <taxon>Saccharobesus</taxon>
    </lineage>
</organism>
<gene>
    <name evidence="1" type="ORF">C2869_08980</name>
</gene>
<dbReference type="KEGG" id="cate:C2869_08980"/>
<accession>A0A2S0VQR3</accession>
<dbReference type="OrthoDB" id="6386815at2"/>
<evidence type="ECO:0000313" key="1">
    <source>
        <dbReference type="EMBL" id="AWB66555.1"/>
    </source>
</evidence>
<name>A0A2S0VQR3_9ALTE</name>
<sequence>MLKKLLFWVVVLAGAHYAWKDPDIRQQIENYIAMAKGEAIATAQSNAPKFKTLSVNQLKSVLLDSIADMNKMEEIFLEEMVTSRQAVLDFQKEWCGNSYLHPVLRDKSKEQVCTKINSMQQVLSFN</sequence>
<dbReference type="Proteomes" id="UP000244441">
    <property type="component" value="Chromosome"/>
</dbReference>
<keyword evidence="2" id="KW-1185">Reference proteome</keyword>
<dbReference type="RefSeq" id="WP_108602618.1">
    <property type="nucleotide sequence ID" value="NZ_CP026604.1"/>
</dbReference>
<proteinExistence type="predicted"/>
<protein>
    <submittedName>
        <fullName evidence="1">Uncharacterized protein</fullName>
    </submittedName>
</protein>
<dbReference type="AlphaFoldDB" id="A0A2S0VQR3"/>